<gene>
    <name evidence="2" type="ORF">ID09_03260</name>
</gene>
<dbReference type="RefSeq" id="WP_024382214.1">
    <property type="nucleotide sequence ID" value="NZ_ALLE01000022.1"/>
</dbReference>
<evidence type="ECO:0000256" key="1">
    <source>
        <dbReference type="SAM" id="Phobius"/>
    </source>
</evidence>
<protein>
    <submittedName>
        <fullName evidence="2">Membrane protein</fullName>
    </submittedName>
</protein>
<feature type="transmembrane region" description="Helical" evidence="1">
    <location>
        <begin position="12"/>
        <end position="34"/>
    </location>
</feature>
<keyword evidence="1" id="KW-0472">Membrane</keyword>
<sequence length="124" mass="14177">MEKLRKESWKNLVLATLIILSMYAGIYLIAFHLISDTMLSKELVVGNILLYTPIVLFLTGLLYGFFHGFSPSLLALVLLLYPVTIFFFKEWIILYQIVYTLCALIGNGIGALLFSLRKKMRKNP</sequence>
<feature type="transmembrane region" description="Helical" evidence="1">
    <location>
        <begin position="97"/>
        <end position="116"/>
    </location>
</feature>
<keyword evidence="1" id="KW-0812">Transmembrane</keyword>
<name>A0A075SI76_STRSU</name>
<evidence type="ECO:0000313" key="3">
    <source>
        <dbReference type="Proteomes" id="UP000028185"/>
    </source>
</evidence>
<proteinExistence type="predicted"/>
<organism evidence="2 3">
    <name type="scientific">Streptococcus suis 6407</name>
    <dbReference type="NCBI Taxonomy" id="1214179"/>
    <lineage>
        <taxon>Bacteria</taxon>
        <taxon>Bacillati</taxon>
        <taxon>Bacillota</taxon>
        <taxon>Bacilli</taxon>
        <taxon>Lactobacillales</taxon>
        <taxon>Streptococcaceae</taxon>
        <taxon>Streptococcus</taxon>
    </lineage>
</organism>
<dbReference type="HOGENOM" id="CLU_163419_0_0_9"/>
<reference evidence="2 3" key="1">
    <citation type="journal article" date="2014" name="Genome Announc.">
        <title>Whole-Genome Sequence of Streptococcus suis Serotype 4 Reference Strain 6407.</title>
        <authorList>
            <person name="Wang K."/>
            <person name="Chen J."/>
            <person name="Yao H."/>
            <person name="Lu C."/>
        </authorList>
    </citation>
    <scope>NUCLEOTIDE SEQUENCE [LARGE SCALE GENOMIC DNA]</scope>
    <source>
        <strain evidence="2">6407</strain>
    </source>
</reference>
<dbReference type="EMBL" id="CP008921">
    <property type="protein sequence ID" value="AIG43111.1"/>
    <property type="molecule type" value="Genomic_DNA"/>
</dbReference>
<evidence type="ECO:0000313" key="2">
    <source>
        <dbReference type="EMBL" id="AIG43111.1"/>
    </source>
</evidence>
<dbReference type="Proteomes" id="UP000028185">
    <property type="component" value="Chromosome"/>
</dbReference>
<keyword evidence="1" id="KW-1133">Transmembrane helix</keyword>
<feature type="transmembrane region" description="Helical" evidence="1">
    <location>
        <begin position="73"/>
        <end position="91"/>
    </location>
</feature>
<feature type="transmembrane region" description="Helical" evidence="1">
    <location>
        <begin position="46"/>
        <end position="66"/>
    </location>
</feature>
<accession>A0A075SI76</accession>
<dbReference type="PATRIC" id="fig|1214179.4.peg.618"/>
<dbReference type="AlphaFoldDB" id="A0A075SI76"/>